<dbReference type="Pfam" id="PF00990">
    <property type="entry name" value="GGDEF"/>
    <property type="match status" value="1"/>
</dbReference>
<dbReference type="Pfam" id="PF00563">
    <property type="entry name" value="EAL"/>
    <property type="match status" value="1"/>
</dbReference>
<proteinExistence type="predicted"/>
<dbReference type="SUPFAM" id="SSF55073">
    <property type="entry name" value="Nucleotide cyclase"/>
    <property type="match status" value="1"/>
</dbReference>
<keyword evidence="6" id="KW-1185">Reference proteome</keyword>
<reference evidence="5 6" key="1">
    <citation type="submission" date="2016-10" db="EMBL/GenBank/DDBJ databases">
        <authorList>
            <person name="de Groot N.N."/>
        </authorList>
    </citation>
    <scope>NUCLEOTIDE SEQUENCE [LARGE SCALE GENOMIC DNA]</scope>
    <source>
        <strain evidence="5 6">SLAS-1</strain>
    </source>
</reference>
<feature type="region of interest" description="Disordered" evidence="1">
    <location>
        <begin position="595"/>
        <end position="615"/>
    </location>
</feature>
<evidence type="ECO:0000259" key="3">
    <source>
        <dbReference type="PROSITE" id="PS50883"/>
    </source>
</evidence>
<evidence type="ECO:0000313" key="6">
    <source>
        <dbReference type="Proteomes" id="UP000199476"/>
    </source>
</evidence>
<feature type="transmembrane region" description="Helical" evidence="2">
    <location>
        <begin position="59"/>
        <end position="77"/>
    </location>
</feature>
<feature type="transmembrane region" description="Helical" evidence="2">
    <location>
        <begin position="82"/>
        <end position="100"/>
    </location>
</feature>
<dbReference type="STRING" id="321763.SAMN04488692_10911"/>
<dbReference type="SUPFAM" id="SSF141868">
    <property type="entry name" value="EAL domain-like"/>
    <property type="match status" value="1"/>
</dbReference>
<gene>
    <name evidence="5" type="ORF">SAMN04488692_10911</name>
</gene>
<dbReference type="PANTHER" id="PTHR33121">
    <property type="entry name" value="CYCLIC DI-GMP PHOSPHODIESTERASE PDEF"/>
    <property type="match status" value="1"/>
</dbReference>
<dbReference type="SMART" id="SM00267">
    <property type="entry name" value="GGDEF"/>
    <property type="match status" value="1"/>
</dbReference>
<dbReference type="Gene3D" id="3.30.70.270">
    <property type="match status" value="1"/>
</dbReference>
<dbReference type="InterPro" id="IPR000160">
    <property type="entry name" value="GGDEF_dom"/>
</dbReference>
<dbReference type="InterPro" id="IPR050706">
    <property type="entry name" value="Cyclic-di-GMP_PDE-like"/>
</dbReference>
<dbReference type="InterPro" id="IPR029787">
    <property type="entry name" value="Nucleotide_cyclase"/>
</dbReference>
<protein>
    <submittedName>
        <fullName evidence="5">EAL domain, c-di-GMP-specific phosphodiesterase class I (Or its enzymatically inactive variant)</fullName>
    </submittedName>
</protein>
<sequence length="615" mass="69422">MSFDDMRAQPDIETAGWYERALYSLSSYREDKNRLLALIIIGLSFLTALFLLIRFAGQSSLLSFILIFPVMLTGFFFKIRGGLLAGAAAALLLLAFHPQLSPAGLPVLFPSGSLWFFASSTITLLGFLTGAVLKSFDHRIKNLRKSSFYNPDSGLPNRAYLLDRLEKLMVSASRMQLLLIEIDNYPEIVSSIGHEKAGSFRRKAAETLRRNIQQKAEPAKKQDDLFEIYDIYEDKLAVILSVTSKKQLKSLSVEIEDLSQQTLYFDEIPLFLNISLGAACYSQKREECEIETGEKLLKNAYIALRRSREQAGKPIILTGQEARDSSARLHLLGDVKNALEKNQFKLNYQPKIDLETGRIISVEALIRWVRPSGEIVPPGEFIPRVEKTALINQLSFWVVSRASEHLLFLEKEGIDLNMAVNISPNNLLEETFLQDVDYALKEVGLSPERFDLELTETDLMREKTRGRNIINRLLERGYQFSLDDFGSGHSSLSYLKNLNFNYLKIDRSFVSDMAAERRIYEIVNTAITLGHELGSSVVAEGVENREDLKLLKGMDCDCVQGYYISRPLSLKKLLDFCQEWQPEDITDLSPARYEDLPENESGLSSAVGPVSDFSG</sequence>
<dbReference type="RefSeq" id="WP_089759736.1">
    <property type="nucleotide sequence ID" value="NZ_FNGO01000009.1"/>
</dbReference>
<evidence type="ECO:0000313" key="5">
    <source>
        <dbReference type="EMBL" id="SDL77706.1"/>
    </source>
</evidence>
<dbReference type="GO" id="GO:0071111">
    <property type="term" value="F:cyclic-guanylate-specific phosphodiesterase activity"/>
    <property type="evidence" value="ECO:0007669"/>
    <property type="project" value="InterPro"/>
</dbReference>
<evidence type="ECO:0000256" key="2">
    <source>
        <dbReference type="SAM" id="Phobius"/>
    </source>
</evidence>
<dbReference type="EMBL" id="FNGO01000009">
    <property type="protein sequence ID" value="SDL77706.1"/>
    <property type="molecule type" value="Genomic_DNA"/>
</dbReference>
<dbReference type="Proteomes" id="UP000199476">
    <property type="component" value="Unassembled WGS sequence"/>
</dbReference>
<dbReference type="PANTHER" id="PTHR33121:SF71">
    <property type="entry name" value="OXYGEN SENSOR PROTEIN DOSP"/>
    <property type="match status" value="1"/>
</dbReference>
<dbReference type="AlphaFoldDB" id="A0A1G9MTS1"/>
<dbReference type="OrthoDB" id="9805474at2"/>
<feature type="transmembrane region" description="Helical" evidence="2">
    <location>
        <begin position="112"/>
        <end position="136"/>
    </location>
</feature>
<dbReference type="CDD" id="cd01948">
    <property type="entry name" value="EAL"/>
    <property type="match status" value="1"/>
</dbReference>
<dbReference type="PROSITE" id="PS50883">
    <property type="entry name" value="EAL"/>
    <property type="match status" value="1"/>
</dbReference>
<dbReference type="InterPro" id="IPR043128">
    <property type="entry name" value="Rev_trsase/Diguanyl_cyclase"/>
</dbReference>
<evidence type="ECO:0000259" key="4">
    <source>
        <dbReference type="PROSITE" id="PS50887"/>
    </source>
</evidence>
<keyword evidence="2" id="KW-0472">Membrane</keyword>
<keyword evidence="2" id="KW-1133">Transmembrane helix</keyword>
<dbReference type="Gene3D" id="3.20.20.450">
    <property type="entry name" value="EAL domain"/>
    <property type="match status" value="1"/>
</dbReference>
<dbReference type="SMART" id="SM00052">
    <property type="entry name" value="EAL"/>
    <property type="match status" value="1"/>
</dbReference>
<dbReference type="InterPro" id="IPR001633">
    <property type="entry name" value="EAL_dom"/>
</dbReference>
<feature type="transmembrane region" description="Helical" evidence="2">
    <location>
        <begin position="35"/>
        <end position="53"/>
    </location>
</feature>
<dbReference type="InterPro" id="IPR035919">
    <property type="entry name" value="EAL_sf"/>
</dbReference>
<dbReference type="PROSITE" id="PS50887">
    <property type="entry name" value="GGDEF"/>
    <property type="match status" value="1"/>
</dbReference>
<feature type="domain" description="EAL" evidence="3">
    <location>
        <begin position="328"/>
        <end position="581"/>
    </location>
</feature>
<name>A0A1G9MTS1_9FIRM</name>
<organism evidence="5 6">
    <name type="scientific">Halarsenatibacter silvermanii</name>
    <dbReference type="NCBI Taxonomy" id="321763"/>
    <lineage>
        <taxon>Bacteria</taxon>
        <taxon>Bacillati</taxon>
        <taxon>Bacillota</taxon>
        <taxon>Clostridia</taxon>
        <taxon>Halanaerobiales</taxon>
        <taxon>Halarsenatibacteraceae</taxon>
        <taxon>Halarsenatibacter</taxon>
    </lineage>
</organism>
<feature type="domain" description="GGDEF" evidence="4">
    <location>
        <begin position="173"/>
        <end position="321"/>
    </location>
</feature>
<accession>A0A1G9MTS1</accession>
<keyword evidence="2" id="KW-0812">Transmembrane</keyword>
<evidence type="ECO:0000256" key="1">
    <source>
        <dbReference type="SAM" id="MobiDB-lite"/>
    </source>
</evidence>